<organism evidence="1 2">
    <name type="scientific">Macrolepiota fuliginosa MF-IS2</name>
    <dbReference type="NCBI Taxonomy" id="1400762"/>
    <lineage>
        <taxon>Eukaryota</taxon>
        <taxon>Fungi</taxon>
        <taxon>Dikarya</taxon>
        <taxon>Basidiomycota</taxon>
        <taxon>Agaricomycotina</taxon>
        <taxon>Agaricomycetes</taxon>
        <taxon>Agaricomycetidae</taxon>
        <taxon>Agaricales</taxon>
        <taxon>Agaricineae</taxon>
        <taxon>Agaricaceae</taxon>
        <taxon>Macrolepiota</taxon>
    </lineage>
</organism>
<protein>
    <submittedName>
        <fullName evidence="1">Uncharacterized protein</fullName>
    </submittedName>
</protein>
<dbReference type="AlphaFoldDB" id="A0A9P5WW68"/>
<name>A0A9P5WW68_9AGAR</name>
<feature type="non-terminal residue" evidence="1">
    <location>
        <position position="396"/>
    </location>
</feature>
<reference evidence="1" key="1">
    <citation type="submission" date="2020-11" db="EMBL/GenBank/DDBJ databases">
        <authorList>
            <consortium name="DOE Joint Genome Institute"/>
            <person name="Ahrendt S."/>
            <person name="Riley R."/>
            <person name="Andreopoulos W."/>
            <person name="Labutti K."/>
            <person name="Pangilinan J."/>
            <person name="Ruiz-Duenas F.J."/>
            <person name="Barrasa J.M."/>
            <person name="Sanchez-Garcia M."/>
            <person name="Camarero S."/>
            <person name="Miyauchi S."/>
            <person name="Serrano A."/>
            <person name="Linde D."/>
            <person name="Babiker R."/>
            <person name="Drula E."/>
            <person name="Ayuso-Fernandez I."/>
            <person name="Pacheco R."/>
            <person name="Padilla G."/>
            <person name="Ferreira P."/>
            <person name="Barriuso J."/>
            <person name="Kellner H."/>
            <person name="Castanera R."/>
            <person name="Alfaro M."/>
            <person name="Ramirez L."/>
            <person name="Pisabarro A.G."/>
            <person name="Kuo A."/>
            <person name="Tritt A."/>
            <person name="Lipzen A."/>
            <person name="He G."/>
            <person name="Yan M."/>
            <person name="Ng V."/>
            <person name="Cullen D."/>
            <person name="Martin F."/>
            <person name="Rosso M.-N."/>
            <person name="Henrissat B."/>
            <person name="Hibbett D."/>
            <person name="Martinez A.T."/>
            <person name="Grigoriev I.V."/>
        </authorList>
    </citation>
    <scope>NUCLEOTIDE SEQUENCE</scope>
    <source>
        <strain evidence="1">MF-IS2</strain>
    </source>
</reference>
<gene>
    <name evidence="1" type="ORF">P691DRAFT_830812</name>
</gene>
<evidence type="ECO:0000313" key="2">
    <source>
        <dbReference type="Proteomes" id="UP000807342"/>
    </source>
</evidence>
<proteinExistence type="predicted"/>
<accession>A0A9P5WW68</accession>
<dbReference type="EMBL" id="MU153399">
    <property type="protein sequence ID" value="KAF9439798.1"/>
    <property type="molecule type" value="Genomic_DNA"/>
</dbReference>
<sequence length="396" mass="43252">MAHKPQTKTAASNPKLSNTTVAFLNTQNQDLCTKSIMQTSLLVTLPKLAQVQVQCELDAISFTYEAPTLPLPPLEAPKEEEDFNDNEMDIHLFNNALASLILWCRKDSFNKETDSDAQDTLIKHIFKVAKDFNLVTIITPPTPSPPPPCTQPHSDEEDIHMEPPTPTCVFSEAATQTPAPLSMLTMPTPPPLLMTSAPAASKSSKPRPTPRPSFAEAVAKTLHPTAPHLCKAHHMPHSPPLRPPKVLSQASTRNGLTLQLKDPLDANSISKHQQLLVGIMCTTATVPNQSDLEIIKATLPPKISGSQVLLPMLQSFIKIVDIPYFIPGTMVPPNGQEISNQLILSPILVDKIEHVWFVCNSPKANSGTFWIDLVDTQQGTLASSLISQQCFLSSIN</sequence>
<keyword evidence="2" id="KW-1185">Reference proteome</keyword>
<dbReference type="OrthoDB" id="3063088at2759"/>
<comment type="caution">
    <text evidence="1">The sequence shown here is derived from an EMBL/GenBank/DDBJ whole genome shotgun (WGS) entry which is preliminary data.</text>
</comment>
<dbReference type="Proteomes" id="UP000807342">
    <property type="component" value="Unassembled WGS sequence"/>
</dbReference>
<evidence type="ECO:0000313" key="1">
    <source>
        <dbReference type="EMBL" id="KAF9439798.1"/>
    </source>
</evidence>